<dbReference type="GO" id="GO:0005524">
    <property type="term" value="F:ATP binding"/>
    <property type="evidence" value="ECO:0007669"/>
    <property type="project" value="UniProtKB-KW"/>
</dbReference>
<dbReference type="InterPro" id="IPR050093">
    <property type="entry name" value="ABC_SmlMolc_Importer"/>
</dbReference>
<dbReference type="Pfam" id="PF08402">
    <property type="entry name" value="TOBE_2"/>
    <property type="match status" value="1"/>
</dbReference>
<evidence type="ECO:0000256" key="2">
    <source>
        <dbReference type="ARBA" id="ARBA00022741"/>
    </source>
</evidence>
<dbReference type="Proteomes" id="UP000276634">
    <property type="component" value="Unassembled WGS sequence"/>
</dbReference>
<accession>A0A3N1XZG4</accession>
<dbReference type="InterPro" id="IPR003439">
    <property type="entry name" value="ABC_transporter-like_ATP-bd"/>
</dbReference>
<keyword evidence="2" id="KW-0547">Nucleotide-binding</keyword>
<dbReference type="PANTHER" id="PTHR42781">
    <property type="entry name" value="SPERMIDINE/PUTRESCINE IMPORT ATP-BINDING PROTEIN POTA"/>
    <property type="match status" value="1"/>
</dbReference>
<dbReference type="PROSITE" id="PS00211">
    <property type="entry name" value="ABC_TRANSPORTER_1"/>
    <property type="match status" value="1"/>
</dbReference>
<feature type="domain" description="ABC transporter" evidence="4">
    <location>
        <begin position="1"/>
        <end position="236"/>
    </location>
</feature>
<keyword evidence="6" id="KW-1185">Reference proteome</keyword>
<dbReference type="InterPro" id="IPR003593">
    <property type="entry name" value="AAA+_ATPase"/>
</dbReference>
<evidence type="ECO:0000256" key="1">
    <source>
        <dbReference type="ARBA" id="ARBA00022448"/>
    </source>
</evidence>
<dbReference type="GO" id="GO:0016887">
    <property type="term" value="F:ATP hydrolysis activity"/>
    <property type="evidence" value="ECO:0007669"/>
    <property type="project" value="InterPro"/>
</dbReference>
<dbReference type="SUPFAM" id="SSF52540">
    <property type="entry name" value="P-loop containing nucleoside triphosphate hydrolases"/>
    <property type="match status" value="1"/>
</dbReference>
<dbReference type="PROSITE" id="PS50893">
    <property type="entry name" value="ABC_TRANSPORTER_2"/>
    <property type="match status" value="1"/>
</dbReference>
<dbReference type="OrthoDB" id="9802264at2"/>
<sequence>MPEAGLEVAVRDRGARRLLAEFAAAPGETVVFVGPSGSGKTTLLRTIAGLHRPASGRIRCDGATWLDTAAGVALPPQRRRVGMVFQHYALLPHLSARDNVALALGHLPAAQRRRRAEALLERVHLGGKGGVRPGRLSGGEQQRVALARALAREPRVLLLDEPFSAVDQVTRRKLRLEMAEIVRGLAVPVVLVTHDLEEAHVLGTRLCVLHHGELLQAGAPELVRRRPRDARVARLLDLRNVFPATVEGHREADGVTVLRWAGGRLEAPLAPRYRPGEAVTWCIPPELVLLHRRDRPSRGEAENPCRGRVVEAQAIGGMVNVLIRTQPGDALVHMDLPPHVVRRNRVRAGDEVAFSLLGEAIHVMPPEPA</sequence>
<reference evidence="5 6" key="1">
    <citation type="submission" date="2018-11" db="EMBL/GenBank/DDBJ databases">
        <title>Genomic Encyclopedia of Type Strains, Phase IV (KMG-IV): sequencing the most valuable type-strain genomes for metagenomic binning, comparative biology and taxonomic classification.</title>
        <authorList>
            <person name="Goeker M."/>
        </authorList>
    </citation>
    <scope>NUCLEOTIDE SEQUENCE [LARGE SCALE GENOMIC DNA]</scope>
    <source>
        <strain evidence="5 6">DSM 100275</strain>
    </source>
</reference>
<name>A0A3N1XZG4_9GAMM</name>
<comment type="caution">
    <text evidence="5">The sequence shown here is derived from an EMBL/GenBank/DDBJ whole genome shotgun (WGS) entry which is preliminary data.</text>
</comment>
<protein>
    <submittedName>
        <fullName evidence="5">Molybdate transport system ATP-binding protein</fullName>
    </submittedName>
</protein>
<dbReference type="InterPro" id="IPR008995">
    <property type="entry name" value="Mo/tungstate-bd_C_term_dom"/>
</dbReference>
<dbReference type="InterPro" id="IPR027417">
    <property type="entry name" value="P-loop_NTPase"/>
</dbReference>
<dbReference type="RefSeq" id="WP_123400967.1">
    <property type="nucleotide sequence ID" value="NZ_RJVI01000002.1"/>
</dbReference>
<evidence type="ECO:0000259" key="4">
    <source>
        <dbReference type="PROSITE" id="PS50893"/>
    </source>
</evidence>
<keyword evidence="1" id="KW-0813">Transport</keyword>
<dbReference type="InterPro" id="IPR017871">
    <property type="entry name" value="ABC_transporter-like_CS"/>
</dbReference>
<dbReference type="PANTHER" id="PTHR42781:SF4">
    <property type="entry name" value="SPERMIDINE_PUTRESCINE IMPORT ATP-BINDING PROTEIN POTA"/>
    <property type="match status" value="1"/>
</dbReference>
<dbReference type="EMBL" id="RJVI01000002">
    <property type="protein sequence ID" value="ROR31983.1"/>
    <property type="molecule type" value="Genomic_DNA"/>
</dbReference>
<dbReference type="InterPro" id="IPR013611">
    <property type="entry name" value="Transp-assoc_OB_typ2"/>
</dbReference>
<evidence type="ECO:0000313" key="5">
    <source>
        <dbReference type="EMBL" id="ROR31983.1"/>
    </source>
</evidence>
<evidence type="ECO:0000256" key="3">
    <source>
        <dbReference type="ARBA" id="ARBA00022840"/>
    </source>
</evidence>
<evidence type="ECO:0000313" key="6">
    <source>
        <dbReference type="Proteomes" id="UP000276634"/>
    </source>
</evidence>
<dbReference type="SMART" id="SM00382">
    <property type="entry name" value="AAA"/>
    <property type="match status" value="1"/>
</dbReference>
<keyword evidence="3 5" id="KW-0067">ATP-binding</keyword>
<dbReference type="SUPFAM" id="SSF50331">
    <property type="entry name" value="MOP-like"/>
    <property type="match status" value="1"/>
</dbReference>
<gene>
    <name evidence="5" type="ORF">EDC57_1165</name>
</gene>
<dbReference type="Gene3D" id="3.40.50.300">
    <property type="entry name" value="P-loop containing nucleotide triphosphate hydrolases"/>
    <property type="match status" value="1"/>
</dbReference>
<proteinExistence type="predicted"/>
<organism evidence="5 6">
    <name type="scientific">Inmirania thermothiophila</name>
    <dbReference type="NCBI Taxonomy" id="1750597"/>
    <lineage>
        <taxon>Bacteria</taxon>
        <taxon>Pseudomonadati</taxon>
        <taxon>Pseudomonadota</taxon>
        <taxon>Gammaproteobacteria</taxon>
        <taxon>Chromatiales</taxon>
        <taxon>Ectothiorhodospiraceae</taxon>
        <taxon>Inmirania</taxon>
    </lineage>
</organism>
<dbReference type="Pfam" id="PF00005">
    <property type="entry name" value="ABC_tran"/>
    <property type="match status" value="1"/>
</dbReference>
<dbReference type="AlphaFoldDB" id="A0A3N1XZG4"/>